<dbReference type="InterPro" id="IPR038071">
    <property type="entry name" value="UROD/MetE-like_sf"/>
</dbReference>
<dbReference type="SUPFAM" id="SSF51726">
    <property type="entry name" value="UROD/MetE-like"/>
    <property type="match status" value="1"/>
</dbReference>
<name>A0A1B1SC97_9BACT</name>
<dbReference type="AlphaFoldDB" id="A0A1B1SC97"/>
<gene>
    <name evidence="1" type="ORF">A4V02_12215</name>
</gene>
<dbReference type="STRING" id="1796646.A4V02_12215"/>
<dbReference type="PANTHER" id="PTHR43844">
    <property type="entry name" value="METHIONINE SYNTHASE"/>
    <property type="match status" value="1"/>
</dbReference>
<protein>
    <recommendedName>
        <fullName evidence="3">Cobalamin-independent methionine synthase MetE C-terminal/archaeal domain-containing protein</fullName>
    </recommendedName>
</protein>
<dbReference type="Proteomes" id="UP000186351">
    <property type="component" value="Chromosome"/>
</dbReference>
<keyword evidence="2" id="KW-1185">Reference proteome</keyword>
<proteinExistence type="predicted"/>
<dbReference type="KEGG" id="pary:A4V02_12215"/>
<reference evidence="2" key="1">
    <citation type="submission" date="2016-04" db="EMBL/GenBank/DDBJ databases">
        <title>Complete Genome Sequences of Twelve Strains of a Stable Defined Moderately Diverse Mouse Microbiota 2 (sDMDMm2).</title>
        <authorList>
            <person name="Uchimura Y."/>
            <person name="Wyss M."/>
            <person name="Brugiroux S."/>
            <person name="Limenitakis J.P."/>
            <person name="Stecher B."/>
            <person name="McCoy K.D."/>
            <person name="Macpherson A.J."/>
        </authorList>
    </citation>
    <scope>NUCLEOTIDE SEQUENCE [LARGE SCALE GENOMIC DNA]</scope>
    <source>
        <strain evidence="2">YL27</strain>
    </source>
</reference>
<evidence type="ECO:0000313" key="2">
    <source>
        <dbReference type="Proteomes" id="UP000186351"/>
    </source>
</evidence>
<evidence type="ECO:0008006" key="3">
    <source>
        <dbReference type="Google" id="ProtNLM"/>
    </source>
</evidence>
<organism evidence="1 2">
    <name type="scientific">Muribaculum intestinale</name>
    <dbReference type="NCBI Taxonomy" id="1796646"/>
    <lineage>
        <taxon>Bacteria</taxon>
        <taxon>Pseudomonadati</taxon>
        <taxon>Bacteroidota</taxon>
        <taxon>Bacteroidia</taxon>
        <taxon>Bacteroidales</taxon>
        <taxon>Muribaculaceae</taxon>
        <taxon>Muribaculum</taxon>
    </lineage>
</organism>
<dbReference type="Gene3D" id="3.20.20.210">
    <property type="match status" value="1"/>
</dbReference>
<dbReference type="PANTHER" id="PTHR43844:SF1">
    <property type="entry name" value="METHIONINE SYNTHASE"/>
    <property type="match status" value="1"/>
</dbReference>
<dbReference type="EMBL" id="CP015402">
    <property type="protein sequence ID" value="ANU64406.1"/>
    <property type="molecule type" value="Genomic_DNA"/>
</dbReference>
<sequence length="350" mass="39572">MFDTIGSFAAPQGTSPDKIVKAQIASGLKILTDGHIHRKEWDNSFFKGLTGMEETVIGSGHIYQEYPAMTTLLRLTGRIEATDIHPAIVEFKALRDITPKGYTIKQTMPAPSHFLAKILDDNIWKSIYSNPEELCRDIARAYRKILLGLYSEGCRFVQFDDCTWEPMMYAGGIKSLLQGGTDIERYISLLIDINNDSIDGLPSDMTIAHYVCRGSYDSPRYRRVDYSFIAPRLFAESNADMFYLDLNVDSDNDYSILRYMPDGKKVMLGIVSPFDTPDNPSQFIETNLNEASLYRGSTYPGISFRCGMNNPASLLPSPETQWTKVDRLNSIVTEIFRQHAIVQHNTESHM</sequence>
<dbReference type="RefSeq" id="WP_068961686.1">
    <property type="nucleotide sequence ID" value="NZ_CAJTCT010000006.1"/>
</dbReference>
<accession>A0A1B1SC97</accession>
<evidence type="ECO:0000313" key="1">
    <source>
        <dbReference type="EMBL" id="ANU64406.1"/>
    </source>
</evidence>
<accession>A0A1Z2XGE6</accession>